<organism evidence="9 12">
    <name type="scientific">Microcaecilia unicolor</name>
    <dbReference type="NCBI Taxonomy" id="1415580"/>
    <lineage>
        <taxon>Eukaryota</taxon>
        <taxon>Metazoa</taxon>
        <taxon>Chordata</taxon>
        <taxon>Craniata</taxon>
        <taxon>Vertebrata</taxon>
        <taxon>Euteleostomi</taxon>
        <taxon>Amphibia</taxon>
        <taxon>Gymnophiona</taxon>
        <taxon>Siphonopidae</taxon>
        <taxon>Microcaecilia</taxon>
    </lineage>
</organism>
<dbReference type="SMART" id="SM00015">
    <property type="entry name" value="IQ"/>
    <property type="match status" value="1"/>
</dbReference>
<dbReference type="Proteomes" id="UP000515156">
    <property type="component" value="Chromosome 12"/>
</dbReference>
<proteinExistence type="predicted"/>
<evidence type="ECO:0000256" key="4">
    <source>
        <dbReference type="ARBA" id="ARBA00025518"/>
    </source>
</evidence>
<dbReference type="GeneID" id="115481459"/>
<dbReference type="PANTHER" id="PTHR10699">
    <property type="entry name" value="NEUROMODULIN"/>
    <property type="match status" value="1"/>
</dbReference>
<dbReference type="Gene3D" id="1.20.5.190">
    <property type="match status" value="1"/>
</dbReference>
<comment type="subunit">
    <text evidence="6">Homodimer. May interact with ROPN1.</text>
</comment>
<evidence type="ECO:0000313" key="13">
    <source>
        <dbReference type="RefSeq" id="XP_030076458.1"/>
    </source>
</evidence>
<dbReference type="InterPro" id="IPR000048">
    <property type="entry name" value="IQ_motif_EF-hand-BS"/>
</dbReference>
<dbReference type="CDD" id="cd23767">
    <property type="entry name" value="IQCD"/>
    <property type="match status" value="1"/>
</dbReference>
<dbReference type="Gene3D" id="1.20.890.10">
    <property type="entry name" value="cAMP-dependent protein kinase regulatory subunit, dimerization-anchoring domain"/>
    <property type="match status" value="1"/>
</dbReference>
<sequence length="289" mass="32945">MAIPFSNTHYRIPRGFGNLLEGLTREVLREQPKDIPDFAAKYFAELLKKREETGFDPAEWGAKLEDRFYNNYSFKEDQTSQNYQIKMKASTIIQAAYRGHLQRKEIKKMKSAPNVYPDVSKDNQEIDSEVSEKYEGLDMMVTGVMEGQRKSTAEKQDGASEPDEEREDKHPEANIETLTEHGFTVEEPEELETSSTQKDELSDDGEIIITLEETELNTETLEEHKGNFVEETKAYLVEEKSEESGQEGSSTPLYLQDDENETTAISQTEQGKSGFMEGHQATSEEEPTQ</sequence>
<dbReference type="Pfam" id="PF02197">
    <property type="entry name" value="RIIa"/>
    <property type="match status" value="1"/>
</dbReference>
<evidence type="ECO:0000256" key="2">
    <source>
        <dbReference type="ARBA" id="ARBA00014863"/>
    </source>
</evidence>
<dbReference type="GO" id="GO:0007338">
    <property type="term" value="P:single fertilization"/>
    <property type="evidence" value="ECO:0007669"/>
    <property type="project" value="UniProtKB-ARBA"/>
</dbReference>
<feature type="domain" description="RIIa" evidence="8">
    <location>
        <begin position="14"/>
        <end position="51"/>
    </location>
</feature>
<evidence type="ECO:0000313" key="12">
    <source>
        <dbReference type="RefSeq" id="XP_030076456.1"/>
    </source>
</evidence>
<comment type="function">
    <text evidence="4">Sperm surface zona pellucida binding protein. Helps to bind spermatozoa to the zona pellucida with high affinity. Might function in binding zona pellucida and carbohydrates.</text>
</comment>
<dbReference type="PANTHER" id="PTHR10699:SF16">
    <property type="entry name" value="SPERM SURFACE PROTEIN SP17"/>
    <property type="match status" value="1"/>
</dbReference>
<keyword evidence="3" id="KW-0472">Membrane</keyword>
<dbReference type="GO" id="GO:0016020">
    <property type="term" value="C:membrane"/>
    <property type="evidence" value="ECO:0007669"/>
    <property type="project" value="UniProtKB-SubCell"/>
</dbReference>
<accession>A0A6P7ZMN9</accession>
<feature type="compositionally biased region" description="Basic and acidic residues" evidence="7">
    <location>
        <begin position="147"/>
        <end position="158"/>
    </location>
</feature>
<dbReference type="OrthoDB" id="252964at2759"/>
<comment type="subcellular location">
    <subcellularLocation>
        <location evidence="1">Membrane</location>
        <topology evidence="1">Peripheral membrane protein</topology>
    </subcellularLocation>
</comment>
<dbReference type="InterPro" id="IPR047579">
    <property type="entry name" value="DD_CABYR_SP17"/>
</dbReference>
<evidence type="ECO:0000313" key="11">
    <source>
        <dbReference type="RefSeq" id="XP_030076455.1"/>
    </source>
</evidence>
<dbReference type="RefSeq" id="XP_030076454.1">
    <property type="nucleotide sequence ID" value="XM_030220594.1"/>
</dbReference>
<protein>
    <recommendedName>
        <fullName evidence="2">Sperm surface protein Sp17</fullName>
    </recommendedName>
    <alternativeName>
        <fullName evidence="5">Sperm autoantigenic protein 17</fullName>
    </alternativeName>
</protein>
<keyword evidence="9" id="KW-1185">Reference proteome</keyword>
<dbReference type="FunFam" id="1.20.890.10:FF:000006">
    <property type="entry name" value="Sperm surface protein Sp17"/>
    <property type="match status" value="1"/>
</dbReference>
<evidence type="ECO:0000256" key="1">
    <source>
        <dbReference type="ARBA" id="ARBA00004170"/>
    </source>
</evidence>
<dbReference type="GO" id="GO:0005516">
    <property type="term" value="F:calmodulin binding"/>
    <property type="evidence" value="ECO:0007669"/>
    <property type="project" value="TreeGrafter"/>
</dbReference>
<dbReference type="CDD" id="cd12100">
    <property type="entry name" value="DD_CABYR_SP17"/>
    <property type="match status" value="1"/>
</dbReference>
<gene>
    <name evidence="10 11 12 13" type="primary">SPA17</name>
</gene>
<dbReference type="KEGG" id="muo:115481459"/>
<feature type="region of interest" description="Disordered" evidence="7">
    <location>
        <begin position="146"/>
        <end position="204"/>
    </location>
</feature>
<feature type="compositionally biased region" description="Polar residues" evidence="7">
    <location>
        <begin position="262"/>
        <end position="271"/>
    </location>
</feature>
<dbReference type="InterPro" id="IPR003117">
    <property type="entry name" value="cAMP_dep_PK_reg_su_I/II_a/b"/>
</dbReference>
<evidence type="ECO:0000313" key="9">
    <source>
        <dbReference type="Proteomes" id="UP000515156"/>
    </source>
</evidence>
<evidence type="ECO:0000256" key="7">
    <source>
        <dbReference type="SAM" id="MobiDB-lite"/>
    </source>
</evidence>
<dbReference type="AlphaFoldDB" id="A0A6P7ZMN9"/>
<dbReference type="RefSeq" id="XP_030076455.1">
    <property type="nucleotide sequence ID" value="XM_030220595.1"/>
</dbReference>
<dbReference type="SMART" id="SM00394">
    <property type="entry name" value="RIIa"/>
    <property type="match status" value="1"/>
</dbReference>
<dbReference type="SUPFAM" id="SSF47391">
    <property type="entry name" value="Dimerization-anchoring domain of cAMP-dependent PK regulatory subunit"/>
    <property type="match status" value="1"/>
</dbReference>
<dbReference type="CTD" id="53340"/>
<dbReference type="RefSeq" id="XP_030076456.1">
    <property type="nucleotide sequence ID" value="XM_030220596.1"/>
</dbReference>
<evidence type="ECO:0000256" key="6">
    <source>
        <dbReference type="ARBA" id="ARBA00044028"/>
    </source>
</evidence>
<evidence type="ECO:0000259" key="8">
    <source>
        <dbReference type="SMART" id="SM00394"/>
    </source>
</evidence>
<evidence type="ECO:0000256" key="3">
    <source>
        <dbReference type="ARBA" id="ARBA00023136"/>
    </source>
</evidence>
<evidence type="ECO:0000313" key="10">
    <source>
        <dbReference type="RefSeq" id="XP_030076454.1"/>
    </source>
</evidence>
<dbReference type="RefSeq" id="XP_030076458.1">
    <property type="nucleotide sequence ID" value="XM_030220598.1"/>
</dbReference>
<name>A0A6P7ZMN9_9AMPH</name>
<feature type="region of interest" description="Disordered" evidence="7">
    <location>
        <begin position="238"/>
        <end position="289"/>
    </location>
</feature>
<dbReference type="Pfam" id="PF00612">
    <property type="entry name" value="IQ"/>
    <property type="match status" value="1"/>
</dbReference>
<dbReference type="PROSITE" id="PS50096">
    <property type="entry name" value="IQ"/>
    <property type="match status" value="1"/>
</dbReference>
<evidence type="ECO:0000256" key="5">
    <source>
        <dbReference type="ARBA" id="ARBA00031837"/>
    </source>
</evidence>
<reference evidence="10 11" key="1">
    <citation type="submission" date="2025-04" db="UniProtKB">
        <authorList>
            <consortium name="RefSeq"/>
        </authorList>
    </citation>
    <scope>IDENTIFICATION</scope>
</reference>